<dbReference type="STRING" id="2711.A0A067F8S7"/>
<evidence type="ECO:0000313" key="3">
    <source>
        <dbReference type="Proteomes" id="UP000027120"/>
    </source>
</evidence>
<feature type="compositionally biased region" description="Polar residues" evidence="1">
    <location>
        <begin position="1"/>
        <end position="16"/>
    </location>
</feature>
<protein>
    <submittedName>
        <fullName evidence="2">Uncharacterized protein</fullName>
    </submittedName>
</protein>
<gene>
    <name evidence="2" type="ORF">CISIN_1g0057532mg</name>
</gene>
<evidence type="ECO:0000313" key="2">
    <source>
        <dbReference type="EMBL" id="KDO63718.1"/>
    </source>
</evidence>
<proteinExistence type="predicted"/>
<evidence type="ECO:0000256" key="1">
    <source>
        <dbReference type="SAM" id="MobiDB-lite"/>
    </source>
</evidence>
<name>A0A067F8S7_CITSI</name>
<feature type="non-terminal residue" evidence="2">
    <location>
        <position position="61"/>
    </location>
</feature>
<feature type="region of interest" description="Disordered" evidence="1">
    <location>
        <begin position="1"/>
        <end position="61"/>
    </location>
</feature>
<dbReference type="Proteomes" id="UP000027120">
    <property type="component" value="Unassembled WGS sequence"/>
</dbReference>
<reference evidence="2 3" key="1">
    <citation type="submission" date="2014-04" db="EMBL/GenBank/DDBJ databases">
        <authorList>
            <consortium name="International Citrus Genome Consortium"/>
            <person name="Gmitter F."/>
            <person name="Chen C."/>
            <person name="Farmerie W."/>
            <person name="Harkins T."/>
            <person name="Desany B."/>
            <person name="Mohiuddin M."/>
            <person name="Kodira C."/>
            <person name="Borodovsky M."/>
            <person name="Lomsadze A."/>
            <person name="Burns P."/>
            <person name="Jenkins J."/>
            <person name="Prochnik S."/>
            <person name="Shu S."/>
            <person name="Chapman J."/>
            <person name="Pitluck S."/>
            <person name="Schmutz J."/>
            <person name="Rokhsar D."/>
        </authorList>
    </citation>
    <scope>NUCLEOTIDE SEQUENCE</scope>
</reference>
<sequence>MANNYRNGTSNRSSLAKTDRPLSVNSNSKPAVKSRSFPASGPRKSSPASLGSAAVPKDYAG</sequence>
<organism evidence="2 3">
    <name type="scientific">Citrus sinensis</name>
    <name type="common">Sweet orange</name>
    <name type="synonym">Citrus aurantium var. sinensis</name>
    <dbReference type="NCBI Taxonomy" id="2711"/>
    <lineage>
        <taxon>Eukaryota</taxon>
        <taxon>Viridiplantae</taxon>
        <taxon>Streptophyta</taxon>
        <taxon>Embryophyta</taxon>
        <taxon>Tracheophyta</taxon>
        <taxon>Spermatophyta</taxon>
        <taxon>Magnoliopsida</taxon>
        <taxon>eudicotyledons</taxon>
        <taxon>Gunneridae</taxon>
        <taxon>Pentapetalae</taxon>
        <taxon>rosids</taxon>
        <taxon>malvids</taxon>
        <taxon>Sapindales</taxon>
        <taxon>Rutaceae</taxon>
        <taxon>Aurantioideae</taxon>
        <taxon>Citrus</taxon>
    </lineage>
</organism>
<dbReference type="AlphaFoldDB" id="A0A067F8S7"/>
<accession>A0A067F8S7</accession>
<keyword evidence="3" id="KW-1185">Reference proteome</keyword>
<dbReference type="EMBL" id="KK784912">
    <property type="protein sequence ID" value="KDO63718.1"/>
    <property type="molecule type" value="Genomic_DNA"/>
</dbReference>